<keyword evidence="1" id="KW-0560">Oxidoreductase</keyword>
<accession>A0A5S4G3F1</accession>
<gene>
    <name evidence="3" type="ORF">ETD96_40365</name>
</gene>
<evidence type="ECO:0000313" key="4">
    <source>
        <dbReference type="Proteomes" id="UP000305238"/>
    </source>
</evidence>
<organism evidence="3 4">
    <name type="scientific">Actinomadura geliboluensis</name>
    <dbReference type="NCBI Taxonomy" id="882440"/>
    <lineage>
        <taxon>Bacteria</taxon>
        <taxon>Bacillati</taxon>
        <taxon>Actinomycetota</taxon>
        <taxon>Actinomycetes</taxon>
        <taxon>Streptosporangiales</taxon>
        <taxon>Thermomonosporaceae</taxon>
        <taxon>Actinomadura</taxon>
    </lineage>
</organism>
<name>A0A5S4G3F1_9ACTN</name>
<dbReference type="SUPFAM" id="SSF51430">
    <property type="entry name" value="NAD(P)-linked oxidoreductase"/>
    <property type="match status" value="1"/>
</dbReference>
<dbReference type="InterPro" id="IPR036812">
    <property type="entry name" value="NAD(P)_OxRdtase_dom_sf"/>
</dbReference>
<dbReference type="GO" id="GO:0005737">
    <property type="term" value="C:cytoplasm"/>
    <property type="evidence" value="ECO:0007669"/>
    <property type="project" value="TreeGrafter"/>
</dbReference>
<dbReference type="InterPro" id="IPR020471">
    <property type="entry name" value="AKR"/>
</dbReference>
<dbReference type="AlphaFoldDB" id="A0A5S4G3F1"/>
<dbReference type="CDD" id="cd19088">
    <property type="entry name" value="AKR_AKR13B1"/>
    <property type="match status" value="1"/>
</dbReference>
<comment type="caution">
    <text evidence="3">The sequence shown here is derived from an EMBL/GenBank/DDBJ whole genome shotgun (WGS) entry which is preliminary data.</text>
</comment>
<dbReference type="PANTHER" id="PTHR43625:SF40">
    <property type="entry name" value="ALDO-KETO REDUCTASE YAKC [NADP(+)]"/>
    <property type="match status" value="1"/>
</dbReference>
<dbReference type="EMBL" id="VCKZ01000525">
    <property type="protein sequence ID" value="TMR26911.1"/>
    <property type="molecule type" value="Genomic_DNA"/>
</dbReference>
<keyword evidence="4" id="KW-1185">Reference proteome</keyword>
<reference evidence="3 4" key="1">
    <citation type="submission" date="2019-05" db="EMBL/GenBank/DDBJ databases">
        <title>Draft genome sequence of Actinomadura geliboluensis A8036.</title>
        <authorList>
            <person name="Saricaoglu S."/>
            <person name="Isik K."/>
        </authorList>
    </citation>
    <scope>NUCLEOTIDE SEQUENCE [LARGE SCALE GENOMIC DNA]</scope>
    <source>
        <strain evidence="3 4">A8036</strain>
    </source>
</reference>
<dbReference type="GO" id="GO:0016491">
    <property type="term" value="F:oxidoreductase activity"/>
    <property type="evidence" value="ECO:0007669"/>
    <property type="project" value="UniProtKB-KW"/>
</dbReference>
<dbReference type="InterPro" id="IPR050791">
    <property type="entry name" value="Aldo-Keto_reductase"/>
</dbReference>
<protein>
    <submittedName>
        <fullName evidence="3">Oxidoreductase</fullName>
    </submittedName>
</protein>
<evidence type="ECO:0000256" key="1">
    <source>
        <dbReference type="ARBA" id="ARBA00023002"/>
    </source>
</evidence>
<dbReference type="Gene3D" id="3.20.20.100">
    <property type="entry name" value="NADP-dependent oxidoreductase domain"/>
    <property type="match status" value="1"/>
</dbReference>
<proteinExistence type="predicted"/>
<evidence type="ECO:0000259" key="2">
    <source>
        <dbReference type="Pfam" id="PF00248"/>
    </source>
</evidence>
<dbReference type="Proteomes" id="UP000305238">
    <property type="component" value="Unassembled WGS sequence"/>
</dbReference>
<evidence type="ECO:0000313" key="3">
    <source>
        <dbReference type="EMBL" id="TMR26911.1"/>
    </source>
</evidence>
<sequence>MTQTSPLGARTVRRVGFGAMQLAGPGVFGPPDDPAAARAVLRRAVELGVDHIDTAQVYGPDVVNELIAEALHPYPDGLVIATKAGGARDGQGGWVRASRPEQLRATVEQDLRTLRRERIDLVNLRLHVGGPEPDAVPLAEQLGALTELRDEGKLDLIGLSTVSAEIVEAALETTPIAEVQNAYGIANRTDEPVLDLCRANGIAYVPYYPLGSAFTGGPQALAADPAIADVAAKHGASASQIALHWLLAHYDRMLLIPGTSSIAHLEENLAVDAIELDDADLAVLDRVAHVAAPGF</sequence>
<dbReference type="OrthoDB" id="9768793at2"/>
<feature type="domain" description="NADP-dependent oxidoreductase" evidence="2">
    <location>
        <begin position="15"/>
        <end position="287"/>
    </location>
</feature>
<dbReference type="PANTHER" id="PTHR43625">
    <property type="entry name" value="AFLATOXIN B1 ALDEHYDE REDUCTASE"/>
    <property type="match status" value="1"/>
</dbReference>
<dbReference type="Pfam" id="PF00248">
    <property type="entry name" value="Aldo_ket_red"/>
    <property type="match status" value="1"/>
</dbReference>
<dbReference type="InterPro" id="IPR023210">
    <property type="entry name" value="NADP_OxRdtase_dom"/>
</dbReference>
<dbReference type="NCBIfam" id="NF007695">
    <property type="entry name" value="PRK10376.1"/>
    <property type="match status" value="1"/>
</dbReference>
<dbReference type="PRINTS" id="PR00069">
    <property type="entry name" value="ALDKETRDTASE"/>
</dbReference>